<name>D3SMZ2_THEAH</name>
<gene>
    <name evidence="1" type="ordered locus">Thal_1493</name>
</gene>
<dbReference type="AlphaFoldDB" id="D3SMZ2"/>
<evidence type="ECO:0000313" key="1">
    <source>
        <dbReference type="EMBL" id="ADC90122.1"/>
    </source>
</evidence>
<dbReference type="Proteomes" id="UP000002043">
    <property type="component" value="Chromosome"/>
</dbReference>
<dbReference type="STRING" id="638303.Thal_1493"/>
<dbReference type="RefSeq" id="WP_012992528.1">
    <property type="nucleotide sequence ID" value="NC_013894.1"/>
</dbReference>
<organism evidence="1 2">
    <name type="scientific">Thermocrinis albus (strain DSM 14484 / JCM 11386 / HI 11/12)</name>
    <dbReference type="NCBI Taxonomy" id="638303"/>
    <lineage>
        <taxon>Bacteria</taxon>
        <taxon>Pseudomonadati</taxon>
        <taxon>Aquificota</taxon>
        <taxon>Aquificia</taxon>
        <taxon>Aquificales</taxon>
        <taxon>Aquificaceae</taxon>
        <taxon>Thermocrinis</taxon>
    </lineage>
</organism>
<accession>D3SMZ2</accession>
<reference evidence="2" key="1">
    <citation type="journal article" date="2010" name="Stand. Genomic Sci.">
        <title>Complete genome sequence of Thermocrinis albus type strain (HI 11/12T).</title>
        <authorList>
            <person name="Wirth R."/>
            <person name="Sikorski J."/>
            <person name="Brambilla E."/>
            <person name="Misra M."/>
            <person name="Lapidus A."/>
            <person name="Copeland A."/>
            <person name="Nolan M."/>
            <person name="Lucas S."/>
            <person name="Chen F."/>
            <person name="Tice H."/>
            <person name="Cheng J.F."/>
            <person name="Han C."/>
            <person name="Detter J.C."/>
            <person name="Tapia R."/>
            <person name="Bruce D."/>
            <person name="Goodwin L."/>
            <person name="Pitluck S."/>
            <person name="Pati A."/>
            <person name="Anderson I."/>
            <person name="Ivanova N."/>
            <person name="Mavromatis K."/>
            <person name="Mikhailova N."/>
            <person name="Chen A."/>
            <person name="Palaniappan K."/>
            <person name="Bilek Y."/>
            <person name="Hader T."/>
            <person name="Land M."/>
            <person name="Hauser L."/>
            <person name="Chang Y.J."/>
            <person name="Jeffries C.D."/>
            <person name="Tindall B.J."/>
            <person name="Rohde M."/>
            <person name="Goker M."/>
            <person name="Bristow J."/>
            <person name="Eisen J.A."/>
            <person name="Markowitz V."/>
            <person name="Hugenholtz P."/>
            <person name="Kyrpides N.C."/>
            <person name="Klenk H.P."/>
        </authorList>
    </citation>
    <scope>NUCLEOTIDE SEQUENCE [LARGE SCALE GENOMIC DNA]</scope>
    <source>
        <strain evidence="2">DSM 14484 / JCM 11386 / HI 11/12</strain>
    </source>
</reference>
<dbReference type="EMBL" id="CP001931">
    <property type="protein sequence ID" value="ADC90122.1"/>
    <property type="molecule type" value="Genomic_DNA"/>
</dbReference>
<dbReference type="eggNOG" id="ENOG50331NH">
    <property type="taxonomic scope" value="Bacteria"/>
</dbReference>
<protein>
    <submittedName>
        <fullName evidence="1">Uncharacterized protein</fullName>
    </submittedName>
</protein>
<dbReference type="PROSITE" id="PS51257">
    <property type="entry name" value="PROKAR_LIPOPROTEIN"/>
    <property type="match status" value="1"/>
</dbReference>
<dbReference type="HOGENOM" id="CLU_731433_0_0_0"/>
<evidence type="ECO:0000313" key="2">
    <source>
        <dbReference type="Proteomes" id="UP000002043"/>
    </source>
</evidence>
<proteinExistence type="predicted"/>
<dbReference type="OrthoDB" id="581559at2"/>
<dbReference type="KEGG" id="tal:Thal_1493"/>
<keyword evidence="2" id="KW-1185">Reference proteome</keyword>
<sequence>MNRREFIIALGSLVLSSCGGSSSNSSGSISFNSIPFGLGEDPAKLIDAQDPDGRRVFDLLRPDFVQAWLNGAVDTNGNVYSPSMSYFEQWYNQGKFKTWSSLNLGFMIISWENYDGQNPALGGPTYGNYHISRQFLEDVEKLCIWLKDYKSQLYFVLAAEQSTYTACRYDRTCSNPLAYSDVINNTTEEYFSRLRDNLLSAIDIIQSYHPSAYVGTCFGGWLVEFERGQSFINYFKPVIEKSNAIFFQSMMDKKSEENNGYGNPQRILANLNYFSRFGKPVGLAFYMPHNKRADVIADDMIQMSQQDYIKTLKKYRLLTFGFMEYGVLKDNLFDCLYKTSHFRKLLR</sequence>